<dbReference type="EMBL" id="FOLL01000006">
    <property type="protein sequence ID" value="SFC20061.1"/>
    <property type="molecule type" value="Genomic_DNA"/>
</dbReference>
<dbReference type="Pfam" id="PF00754">
    <property type="entry name" value="F5_F8_type_C"/>
    <property type="match status" value="1"/>
</dbReference>
<sequence length="316" mass="35325">MKSVTYKFLLLICFTVALVSLGGCLKDEIPLSEHEGYIYMPQAVGNRAQMRLARVDEAQDIVFGAAYGGVNYPEADIRVAFKLDISRIAEYNAEHETNYIPLPENSYQVSGLAATIPAGKSNSEPLAVSVQSNMLDVNEKYMLPITMVSVSGGILDNELATAWFRIDSIVTRERDVTGLSSVSVSDENRGGPNAAEGSEKLIDNDYNTKFLTFDYSPQFWMQLMFTTPEVVNAYTLTSGNDAPGRDPRSWVLSGSNDGTDWVELDVQTNELFSGRNQTRRFNINNDEAYRYYRINVTANGGDALFQLSEWRLIQYY</sequence>
<dbReference type="PROSITE" id="PS51257">
    <property type="entry name" value="PROKAR_LIPOPROTEIN"/>
    <property type="match status" value="1"/>
</dbReference>
<evidence type="ECO:0000313" key="5">
    <source>
        <dbReference type="Proteomes" id="UP000199577"/>
    </source>
</evidence>
<dbReference type="STRING" id="623281.SAMN05421747_10654"/>
<dbReference type="Pfam" id="PF08522">
    <property type="entry name" value="BT_3987-like_N"/>
    <property type="match status" value="1"/>
</dbReference>
<gene>
    <name evidence="4" type="ORF">SAMN05421747_10654</name>
</gene>
<dbReference type="InterPro" id="IPR013728">
    <property type="entry name" value="BT_3987-like_N"/>
</dbReference>
<feature type="domain" description="F5/8 type C" evidence="2">
    <location>
        <begin position="193"/>
        <end position="301"/>
    </location>
</feature>
<dbReference type="Gene3D" id="2.60.120.260">
    <property type="entry name" value="Galactose-binding domain-like"/>
    <property type="match status" value="1"/>
</dbReference>
<evidence type="ECO:0000259" key="2">
    <source>
        <dbReference type="Pfam" id="PF00754"/>
    </source>
</evidence>
<proteinExistence type="predicted"/>
<dbReference type="Proteomes" id="UP000199577">
    <property type="component" value="Unassembled WGS sequence"/>
</dbReference>
<protein>
    <submittedName>
        <fullName evidence="4">F5/8 type C domain-containing protein</fullName>
    </submittedName>
</protein>
<reference evidence="5" key="1">
    <citation type="submission" date="2016-10" db="EMBL/GenBank/DDBJ databases">
        <authorList>
            <person name="Varghese N."/>
            <person name="Submissions S."/>
        </authorList>
    </citation>
    <scope>NUCLEOTIDE SEQUENCE [LARGE SCALE GENOMIC DNA]</scope>
    <source>
        <strain evidence="5">DSM 22900</strain>
    </source>
</reference>
<evidence type="ECO:0000259" key="3">
    <source>
        <dbReference type="Pfam" id="PF08522"/>
    </source>
</evidence>
<dbReference type="InterPro" id="IPR008979">
    <property type="entry name" value="Galactose-bd-like_sf"/>
</dbReference>
<dbReference type="OrthoDB" id="792783at2"/>
<accession>A0A1I1H8B3</accession>
<dbReference type="AlphaFoldDB" id="A0A1I1H8B3"/>
<dbReference type="RefSeq" id="WP_090973133.1">
    <property type="nucleotide sequence ID" value="NZ_FOLL01000006.1"/>
</dbReference>
<dbReference type="SUPFAM" id="SSF49785">
    <property type="entry name" value="Galactose-binding domain-like"/>
    <property type="match status" value="1"/>
</dbReference>
<keyword evidence="5" id="KW-1185">Reference proteome</keyword>
<dbReference type="InterPro" id="IPR000421">
    <property type="entry name" value="FA58C"/>
</dbReference>
<organism evidence="4 5">
    <name type="scientific">Parapedobacter composti</name>
    <dbReference type="NCBI Taxonomy" id="623281"/>
    <lineage>
        <taxon>Bacteria</taxon>
        <taxon>Pseudomonadati</taxon>
        <taxon>Bacteroidota</taxon>
        <taxon>Sphingobacteriia</taxon>
        <taxon>Sphingobacteriales</taxon>
        <taxon>Sphingobacteriaceae</taxon>
        <taxon>Parapedobacter</taxon>
    </lineage>
</organism>
<evidence type="ECO:0000256" key="1">
    <source>
        <dbReference type="SAM" id="MobiDB-lite"/>
    </source>
</evidence>
<feature type="domain" description="BT-3987-like N-terminal" evidence="3">
    <location>
        <begin position="38"/>
        <end position="152"/>
    </location>
</feature>
<evidence type="ECO:0000313" key="4">
    <source>
        <dbReference type="EMBL" id="SFC20061.1"/>
    </source>
</evidence>
<feature type="region of interest" description="Disordered" evidence="1">
    <location>
        <begin position="180"/>
        <end position="199"/>
    </location>
</feature>
<name>A0A1I1H8B3_9SPHI</name>
<dbReference type="Gene3D" id="2.60.40.1740">
    <property type="entry name" value="hypothetical protein (bacova_03559)"/>
    <property type="match status" value="1"/>
</dbReference>